<accession>A0AAE0L687</accession>
<dbReference type="AlphaFoldDB" id="A0AAE0L687"/>
<proteinExistence type="predicted"/>
<dbReference type="Proteomes" id="UP001190700">
    <property type="component" value="Unassembled WGS sequence"/>
</dbReference>
<evidence type="ECO:0000256" key="1">
    <source>
        <dbReference type="SAM" id="MobiDB-lite"/>
    </source>
</evidence>
<feature type="region of interest" description="Disordered" evidence="1">
    <location>
        <begin position="86"/>
        <end position="143"/>
    </location>
</feature>
<feature type="compositionally biased region" description="Low complexity" evidence="1">
    <location>
        <begin position="238"/>
        <end position="248"/>
    </location>
</feature>
<gene>
    <name evidence="2" type="ORF">CYMTET_18432</name>
</gene>
<keyword evidence="3" id="KW-1185">Reference proteome</keyword>
<feature type="compositionally biased region" description="Basic and acidic residues" evidence="1">
    <location>
        <begin position="10"/>
        <end position="23"/>
    </location>
</feature>
<organism evidence="2 3">
    <name type="scientific">Cymbomonas tetramitiformis</name>
    <dbReference type="NCBI Taxonomy" id="36881"/>
    <lineage>
        <taxon>Eukaryota</taxon>
        <taxon>Viridiplantae</taxon>
        <taxon>Chlorophyta</taxon>
        <taxon>Pyramimonadophyceae</taxon>
        <taxon>Pyramimonadales</taxon>
        <taxon>Pyramimonadaceae</taxon>
        <taxon>Cymbomonas</taxon>
    </lineage>
</organism>
<name>A0AAE0L687_9CHLO</name>
<feature type="region of interest" description="Disordered" evidence="1">
    <location>
        <begin position="165"/>
        <end position="357"/>
    </location>
</feature>
<evidence type="ECO:0000313" key="3">
    <source>
        <dbReference type="Proteomes" id="UP001190700"/>
    </source>
</evidence>
<feature type="region of interest" description="Disordered" evidence="1">
    <location>
        <begin position="1"/>
        <end position="39"/>
    </location>
</feature>
<sequence length="357" mass="38151">MDSSVVSENPTRHEELNGQHETEELSDVESADGSMIEHPGTFQDIYSMSESPLFDYAPTEPDQVAMNGNAAFEESIGDQFSLDRFFKSPDGAQAQPLAPTLETPTPPKVEVKDEGPPSWNSFTNPLVGQAESPKQENGASSSFKSLLAQEKAGVSRASLIADVMSQNDISPGSSPASSPRNHYTLEKDSTPSVPVSLATPMLVPRLRLSSAEKEAEVEVESPRVANTPPNLKVPRSEPPSSSDSMSRPLTPKSPHNLTRKPLNGSTSPTVRAKPNVFDRLSAPSRPAPSRPNGEALSPKPDKKPASPRQTGNSGDREKALARLAAPKSPRASPTRIASPRRSGTCTLRALQTPPAVL</sequence>
<evidence type="ECO:0000313" key="2">
    <source>
        <dbReference type="EMBL" id="KAK3273319.1"/>
    </source>
</evidence>
<comment type="caution">
    <text evidence="2">The sequence shown here is derived from an EMBL/GenBank/DDBJ whole genome shotgun (WGS) entry which is preliminary data.</text>
</comment>
<protein>
    <submittedName>
        <fullName evidence="2">Uncharacterized protein</fullName>
    </submittedName>
</protein>
<feature type="compositionally biased region" description="Polar residues" evidence="1">
    <location>
        <begin position="165"/>
        <end position="181"/>
    </location>
</feature>
<reference evidence="2 3" key="1">
    <citation type="journal article" date="2015" name="Genome Biol. Evol.">
        <title>Comparative Genomics of a Bacterivorous Green Alga Reveals Evolutionary Causalities and Consequences of Phago-Mixotrophic Mode of Nutrition.</title>
        <authorList>
            <person name="Burns J.A."/>
            <person name="Paasch A."/>
            <person name="Narechania A."/>
            <person name="Kim E."/>
        </authorList>
    </citation>
    <scope>NUCLEOTIDE SEQUENCE [LARGE SCALE GENOMIC DNA]</scope>
    <source>
        <strain evidence="2 3">PLY_AMNH</strain>
    </source>
</reference>
<dbReference type="EMBL" id="LGRX02008534">
    <property type="protein sequence ID" value="KAK3273319.1"/>
    <property type="molecule type" value="Genomic_DNA"/>
</dbReference>